<proteinExistence type="predicted"/>
<name>A0ABY6YAW7_BIFPS</name>
<evidence type="ECO:0000256" key="1">
    <source>
        <dbReference type="SAM" id="MobiDB-lite"/>
    </source>
</evidence>
<dbReference type="RefSeq" id="WP_174768223.1">
    <property type="nucleotide sequence ID" value="NZ_CABWJV010000001.1"/>
</dbReference>
<evidence type="ECO:0000313" key="3">
    <source>
        <dbReference type="Proteomes" id="UP000494211"/>
    </source>
</evidence>
<feature type="region of interest" description="Disordered" evidence="1">
    <location>
        <begin position="84"/>
        <end position="109"/>
    </location>
</feature>
<protein>
    <recommendedName>
        <fullName evidence="4">Helix-turn-helix DNA binding domain protein</fullName>
    </recommendedName>
</protein>
<evidence type="ECO:0008006" key="4">
    <source>
        <dbReference type="Google" id="ProtNLM"/>
    </source>
</evidence>
<feature type="region of interest" description="Disordered" evidence="1">
    <location>
        <begin position="1"/>
        <end position="43"/>
    </location>
</feature>
<organism evidence="2 3">
    <name type="scientific">Bifidobacterium pseudocatenulatum</name>
    <dbReference type="NCBI Taxonomy" id="28026"/>
    <lineage>
        <taxon>Bacteria</taxon>
        <taxon>Bacillati</taxon>
        <taxon>Actinomycetota</taxon>
        <taxon>Actinomycetes</taxon>
        <taxon>Bifidobacteriales</taxon>
        <taxon>Bifidobacteriaceae</taxon>
        <taxon>Bifidobacterium</taxon>
    </lineage>
</organism>
<reference evidence="2 3" key="1">
    <citation type="submission" date="2019-10" db="EMBL/GenBank/DDBJ databases">
        <authorList>
            <consortium name="Melissa Lawson"/>
            <person name="O'neill I."/>
        </authorList>
    </citation>
    <scope>NUCLEOTIDE SEQUENCE [LARGE SCALE GENOMIC DNA]</scope>
    <source>
        <strain evidence="2">LH_658</strain>
    </source>
</reference>
<accession>A0ABY6YAW7</accession>
<dbReference type="EMBL" id="CABWJV010000001">
    <property type="protein sequence ID" value="VWQ11978.1"/>
    <property type="molecule type" value="Genomic_DNA"/>
</dbReference>
<feature type="compositionally biased region" description="Polar residues" evidence="1">
    <location>
        <begin position="1"/>
        <end position="13"/>
    </location>
</feature>
<sequence>MANYSYETLQRMSSHPWEGLKPGQRKSVRSWNRKEGVSEPDMLEAERLLETNPNMSMDEALGKVTSPAYKAASADTKERIAELRKAATPESEPAKPAKQAKPETKPKRDVAELVGEALNPKPADGVTGPDWQWLDQLPVDHAPVSSQGVYIALATAMRVNPGMWTRMRAYVRSDRKRGRQAARALANRVNSGDIPSMRPKGSYEAAYRTLEDGSSVCFARYVGEGE</sequence>
<dbReference type="Proteomes" id="UP000494211">
    <property type="component" value="Unassembled WGS sequence"/>
</dbReference>
<comment type="caution">
    <text evidence="2">The sequence shown here is derived from an EMBL/GenBank/DDBJ whole genome shotgun (WGS) entry which is preliminary data.</text>
</comment>
<keyword evidence="3" id="KW-1185">Reference proteome</keyword>
<gene>
    <name evidence="2" type="ORF">BIFLH658_00161</name>
</gene>
<evidence type="ECO:0000313" key="2">
    <source>
        <dbReference type="EMBL" id="VWQ11978.1"/>
    </source>
</evidence>